<sequence length="96" mass="10169">MGRGTSEAVAAVLERTRDADAGVRAYACKVLARSPKGSPVATDALAARLRDEDETVRVTAAVELARRGDGRGGEVLGGLGPVDPNAPYYWELRYLP</sequence>
<comment type="caution">
    <text evidence="1">The sequence shown here is derived from an EMBL/GenBank/DDBJ whole genome shotgun (WGS) entry which is preliminary data.</text>
</comment>
<accession>A0A0K9XHH9</accession>
<dbReference type="Proteomes" id="UP000037288">
    <property type="component" value="Unassembled WGS sequence"/>
</dbReference>
<evidence type="ECO:0008006" key="3">
    <source>
        <dbReference type="Google" id="ProtNLM"/>
    </source>
</evidence>
<dbReference type="PATRIC" id="fig|1678637.3.peg.2044"/>
<evidence type="ECO:0000313" key="1">
    <source>
        <dbReference type="EMBL" id="KNB52854.1"/>
    </source>
</evidence>
<dbReference type="InterPro" id="IPR016024">
    <property type="entry name" value="ARM-type_fold"/>
</dbReference>
<dbReference type="InterPro" id="IPR011989">
    <property type="entry name" value="ARM-like"/>
</dbReference>
<organism evidence="1 2">
    <name type="scientific">Streptomyces caatingaensis</name>
    <dbReference type="NCBI Taxonomy" id="1678637"/>
    <lineage>
        <taxon>Bacteria</taxon>
        <taxon>Bacillati</taxon>
        <taxon>Actinomycetota</taxon>
        <taxon>Actinomycetes</taxon>
        <taxon>Kitasatosporales</taxon>
        <taxon>Streptomycetaceae</taxon>
        <taxon>Streptomyces</taxon>
    </lineage>
</organism>
<dbReference type="AlphaFoldDB" id="A0A0K9XHH9"/>
<name>A0A0K9XHH9_9ACTN</name>
<evidence type="ECO:0000313" key="2">
    <source>
        <dbReference type="Proteomes" id="UP000037288"/>
    </source>
</evidence>
<dbReference type="EMBL" id="LFXA01000004">
    <property type="protein sequence ID" value="KNB52854.1"/>
    <property type="molecule type" value="Genomic_DNA"/>
</dbReference>
<gene>
    <name evidence="1" type="ORF">AC230_09465</name>
</gene>
<protein>
    <recommendedName>
        <fullName evidence="3">HEAT repeat domain-containing protein</fullName>
    </recommendedName>
</protein>
<dbReference type="Pfam" id="PF13646">
    <property type="entry name" value="HEAT_2"/>
    <property type="match status" value="1"/>
</dbReference>
<dbReference type="SUPFAM" id="SSF48371">
    <property type="entry name" value="ARM repeat"/>
    <property type="match status" value="1"/>
</dbReference>
<proteinExistence type="predicted"/>
<reference evidence="2" key="1">
    <citation type="submission" date="2015-07" db="EMBL/GenBank/DDBJ databases">
        <title>Draft genome sequence of Streptomyces sp. CMAA 1322, a bacterium isolated from Caatinga biome, from dry forest semiarid of Brazil.</title>
        <authorList>
            <person name="Santos S.N."/>
            <person name="Gacesa R."/>
            <person name="Taketani R.G."/>
            <person name="Long P.F."/>
            <person name="Melo I.S."/>
        </authorList>
    </citation>
    <scope>NUCLEOTIDE SEQUENCE [LARGE SCALE GENOMIC DNA]</scope>
    <source>
        <strain evidence="2">CMAA 1322</strain>
    </source>
</reference>
<keyword evidence="2" id="KW-1185">Reference proteome</keyword>
<dbReference type="Gene3D" id="1.25.10.10">
    <property type="entry name" value="Leucine-rich Repeat Variant"/>
    <property type="match status" value="1"/>
</dbReference>